<evidence type="ECO:0000256" key="1">
    <source>
        <dbReference type="SAM" id="MobiDB-lite"/>
    </source>
</evidence>
<evidence type="ECO:0000313" key="2">
    <source>
        <dbReference type="EMBL" id="CAA9547487.1"/>
    </source>
</evidence>
<reference evidence="2" key="1">
    <citation type="submission" date="2020-02" db="EMBL/GenBank/DDBJ databases">
        <authorList>
            <person name="Meier V. D."/>
        </authorList>
    </citation>
    <scope>NUCLEOTIDE SEQUENCE</scope>
    <source>
        <strain evidence="2">AVDCRST_MAG88</strain>
    </source>
</reference>
<gene>
    <name evidence="2" type="ORF">AVDCRST_MAG88-524</name>
</gene>
<name>A0A6J4UGE9_9BACT</name>
<feature type="non-terminal residue" evidence="2">
    <location>
        <position position="37"/>
    </location>
</feature>
<feature type="region of interest" description="Disordered" evidence="1">
    <location>
        <begin position="1"/>
        <end position="25"/>
    </location>
</feature>
<proteinExistence type="predicted"/>
<accession>A0A6J4UGE9</accession>
<organism evidence="2">
    <name type="scientific">uncultured Thermomicrobiales bacterium</name>
    <dbReference type="NCBI Taxonomy" id="1645740"/>
    <lineage>
        <taxon>Bacteria</taxon>
        <taxon>Pseudomonadati</taxon>
        <taxon>Thermomicrobiota</taxon>
        <taxon>Thermomicrobia</taxon>
        <taxon>Thermomicrobiales</taxon>
        <taxon>environmental samples</taxon>
    </lineage>
</organism>
<dbReference type="AlphaFoldDB" id="A0A6J4UGE9"/>
<protein>
    <submittedName>
        <fullName evidence="2">Uncharacterized protein</fullName>
    </submittedName>
</protein>
<dbReference type="EMBL" id="CADCWM010000173">
    <property type="protein sequence ID" value="CAA9547487.1"/>
    <property type="molecule type" value="Genomic_DNA"/>
</dbReference>
<feature type="non-terminal residue" evidence="2">
    <location>
        <position position="1"/>
    </location>
</feature>
<sequence>DGTDHAARHRRPAERGAGADEPGPVLLCHTRVKRGAV</sequence>